<evidence type="ECO:0000259" key="4">
    <source>
        <dbReference type="PROSITE" id="PS51165"/>
    </source>
</evidence>
<feature type="compositionally biased region" description="Basic and acidic residues" evidence="3">
    <location>
        <begin position="265"/>
        <end position="276"/>
    </location>
</feature>
<gene>
    <name evidence="5" type="ORF">V9T40_008692</name>
</gene>
<evidence type="ECO:0000313" key="6">
    <source>
        <dbReference type="Proteomes" id="UP001367676"/>
    </source>
</evidence>
<dbReference type="InterPro" id="IPR004114">
    <property type="entry name" value="THUMP_dom"/>
</dbReference>
<comment type="similarity">
    <text evidence="1">Belongs to the THUMPD1 family.</text>
</comment>
<dbReference type="CDD" id="cd11717">
    <property type="entry name" value="THUMP_THUMPD1_like"/>
    <property type="match status" value="1"/>
</dbReference>
<keyword evidence="2" id="KW-0694">RNA-binding</keyword>
<dbReference type="GO" id="GO:0003723">
    <property type="term" value="F:RNA binding"/>
    <property type="evidence" value="ECO:0007669"/>
    <property type="project" value="UniProtKB-UniRule"/>
</dbReference>
<dbReference type="PANTHER" id="PTHR13452">
    <property type="entry name" value="THUMP DOMAIN CONTAINING PROTEIN 1-RELATED"/>
    <property type="match status" value="1"/>
</dbReference>
<evidence type="ECO:0000256" key="3">
    <source>
        <dbReference type="SAM" id="MobiDB-lite"/>
    </source>
</evidence>
<dbReference type="Pfam" id="PF02926">
    <property type="entry name" value="THUMP"/>
    <property type="match status" value="1"/>
</dbReference>
<feature type="region of interest" description="Disordered" evidence="3">
    <location>
        <begin position="295"/>
        <end position="357"/>
    </location>
</feature>
<proteinExistence type="inferred from homology"/>
<dbReference type="PROSITE" id="PS51165">
    <property type="entry name" value="THUMP"/>
    <property type="match status" value="1"/>
</dbReference>
<protein>
    <recommendedName>
        <fullName evidence="4">THUMP domain-containing protein</fullName>
    </recommendedName>
</protein>
<feature type="region of interest" description="Disordered" evidence="3">
    <location>
        <begin position="265"/>
        <end position="284"/>
    </location>
</feature>
<dbReference type="GO" id="GO:0006400">
    <property type="term" value="P:tRNA modification"/>
    <property type="evidence" value="ECO:0007669"/>
    <property type="project" value="InterPro"/>
</dbReference>
<dbReference type="SUPFAM" id="SSF143437">
    <property type="entry name" value="THUMP domain-like"/>
    <property type="match status" value="1"/>
</dbReference>
<dbReference type="SMART" id="SM00981">
    <property type="entry name" value="THUMP"/>
    <property type="match status" value="1"/>
</dbReference>
<dbReference type="Gene3D" id="3.30.2300.10">
    <property type="entry name" value="THUMP superfamily"/>
    <property type="match status" value="1"/>
</dbReference>
<feature type="domain" description="THUMP" evidence="4">
    <location>
        <begin position="131"/>
        <end position="237"/>
    </location>
</feature>
<feature type="compositionally biased region" description="Polar residues" evidence="3">
    <location>
        <begin position="323"/>
        <end position="332"/>
    </location>
</feature>
<reference evidence="5 6" key="1">
    <citation type="submission" date="2024-03" db="EMBL/GenBank/DDBJ databases">
        <title>Adaptation during the transition from Ophiocordyceps entomopathogen to insect associate is accompanied by gene loss and intensified selection.</title>
        <authorList>
            <person name="Ward C.M."/>
            <person name="Onetto C.A."/>
            <person name="Borneman A.R."/>
        </authorList>
    </citation>
    <scope>NUCLEOTIDE SEQUENCE [LARGE SCALE GENOMIC DNA]</scope>
    <source>
        <strain evidence="5">AWRI1</strain>
        <tissue evidence="5">Single Adult Female</tissue>
    </source>
</reference>
<keyword evidence="6" id="KW-1185">Reference proteome</keyword>
<dbReference type="EMBL" id="JBBCAQ010000010">
    <property type="protein sequence ID" value="KAK7601251.1"/>
    <property type="molecule type" value="Genomic_DNA"/>
</dbReference>
<evidence type="ECO:0000256" key="2">
    <source>
        <dbReference type="PROSITE-ProRule" id="PRU00529"/>
    </source>
</evidence>
<dbReference type="PANTHER" id="PTHR13452:SF10">
    <property type="entry name" value="THUMP DOMAIN-CONTAINING PROTEIN 1"/>
    <property type="match status" value="1"/>
</dbReference>
<dbReference type="Proteomes" id="UP001367676">
    <property type="component" value="Unassembled WGS sequence"/>
</dbReference>
<comment type="caution">
    <text evidence="5">The sequence shown here is derived from an EMBL/GenBank/DDBJ whole genome shotgun (WGS) entry which is preliminary data.</text>
</comment>
<dbReference type="InterPro" id="IPR040183">
    <property type="entry name" value="THUMPD1-like"/>
</dbReference>
<accession>A0AAN9Y6V1</accession>
<name>A0AAN9Y6V1_9HEMI</name>
<organism evidence="5 6">
    <name type="scientific">Parthenolecanium corni</name>
    <dbReference type="NCBI Taxonomy" id="536013"/>
    <lineage>
        <taxon>Eukaryota</taxon>
        <taxon>Metazoa</taxon>
        <taxon>Ecdysozoa</taxon>
        <taxon>Arthropoda</taxon>
        <taxon>Hexapoda</taxon>
        <taxon>Insecta</taxon>
        <taxon>Pterygota</taxon>
        <taxon>Neoptera</taxon>
        <taxon>Paraneoptera</taxon>
        <taxon>Hemiptera</taxon>
        <taxon>Sternorrhyncha</taxon>
        <taxon>Coccoidea</taxon>
        <taxon>Coccidae</taxon>
        <taxon>Parthenolecanium</taxon>
    </lineage>
</organism>
<dbReference type="AlphaFoldDB" id="A0AAN9Y6V1"/>
<sequence length="357" mass="40740">MNYSKPKRKKYFSSKLMAKKNRDLFVKPGIKGFVCTCNGNEKQCIRESYNILNEYADQLYGEEKKPDESKSGTSVEDDVMDEFQKEVDAMKSQTAEKTRRFQARNTDIINCIFVETTLNDPVSLVHHMMTDLFEMKQKKVRFLLRMVPIEATCRAFMDDILKTANSLFEKYFSNEPTTYAIMFNKRNNSNLERDVVIEKLAAIVQEKNKEHKVRLNNPNLTIIVEIMRKICGIAVVRDYYRFSKFNLHSICGIDKTEIENVVKAEKAKDPTAKGEATDETEEPFNDCEAIDQADHSADCKAASEDLEGDSTAVDQMERKSATEKNITSSGDCQTAKKIDPPRDSTTVDDADVTEKSE</sequence>
<dbReference type="FunFam" id="3.30.2300.10:FF:000001">
    <property type="entry name" value="THUMP domain-containing protein 1"/>
    <property type="match status" value="1"/>
</dbReference>
<evidence type="ECO:0000313" key="5">
    <source>
        <dbReference type="EMBL" id="KAK7601251.1"/>
    </source>
</evidence>
<evidence type="ECO:0000256" key="1">
    <source>
        <dbReference type="ARBA" id="ARBA00060731"/>
    </source>
</evidence>